<proteinExistence type="inferred from homology"/>
<dbReference type="SUPFAM" id="SSF51735">
    <property type="entry name" value="NAD(P)-binding Rossmann-fold domains"/>
    <property type="match status" value="1"/>
</dbReference>
<dbReference type="InterPro" id="IPR000683">
    <property type="entry name" value="Gfo/Idh/MocA-like_OxRdtase_N"/>
</dbReference>
<dbReference type="InterPro" id="IPR055170">
    <property type="entry name" value="GFO_IDH_MocA-like_dom"/>
</dbReference>
<evidence type="ECO:0000256" key="1">
    <source>
        <dbReference type="ARBA" id="ARBA00010928"/>
    </source>
</evidence>
<accession>A0A2S8SS96</accession>
<evidence type="ECO:0000259" key="3">
    <source>
        <dbReference type="Pfam" id="PF01408"/>
    </source>
</evidence>
<comment type="caution">
    <text evidence="5">The sequence shown here is derived from an EMBL/GenBank/DDBJ whole genome shotgun (WGS) entry which is preliminary data.</text>
</comment>
<dbReference type="PANTHER" id="PTHR43708">
    <property type="entry name" value="CONSERVED EXPRESSED OXIDOREDUCTASE (EUROFUNG)"/>
    <property type="match status" value="1"/>
</dbReference>
<dbReference type="Proteomes" id="UP000237684">
    <property type="component" value="Unassembled WGS sequence"/>
</dbReference>
<feature type="domain" description="Gfo/Idh/MocA-like oxidoreductase N-terminal" evidence="3">
    <location>
        <begin position="4"/>
        <end position="124"/>
    </location>
</feature>
<evidence type="ECO:0000259" key="4">
    <source>
        <dbReference type="Pfam" id="PF22725"/>
    </source>
</evidence>
<reference evidence="5 6" key="1">
    <citation type="journal article" date="2018" name="Syst. Appl. Microbiol.">
        <title>Abditibacterium utsteinense sp. nov., the first cultivated member of candidate phylum FBP, isolated from ice-free Antarctic soil samples.</title>
        <authorList>
            <person name="Tahon G."/>
            <person name="Tytgat B."/>
            <person name="Lebbe L."/>
            <person name="Carlier A."/>
            <person name="Willems A."/>
        </authorList>
    </citation>
    <scope>NUCLEOTIDE SEQUENCE [LARGE SCALE GENOMIC DNA]</scope>
    <source>
        <strain evidence="5 6">LMG 29911</strain>
    </source>
</reference>
<dbReference type="InterPro" id="IPR051317">
    <property type="entry name" value="Gfo/Idh/MocA_oxidoreduct"/>
</dbReference>
<dbReference type="InterPro" id="IPR036291">
    <property type="entry name" value="NAD(P)-bd_dom_sf"/>
</dbReference>
<dbReference type="SUPFAM" id="SSF55347">
    <property type="entry name" value="Glyceraldehyde-3-phosphate dehydrogenase-like, C-terminal domain"/>
    <property type="match status" value="1"/>
</dbReference>
<dbReference type="GO" id="GO:0000166">
    <property type="term" value="F:nucleotide binding"/>
    <property type="evidence" value="ECO:0007669"/>
    <property type="project" value="InterPro"/>
</dbReference>
<evidence type="ECO:0000256" key="2">
    <source>
        <dbReference type="ARBA" id="ARBA00023002"/>
    </source>
</evidence>
<comment type="similarity">
    <text evidence="1">Belongs to the Gfo/Idh/MocA family.</text>
</comment>
<evidence type="ECO:0000313" key="5">
    <source>
        <dbReference type="EMBL" id="PQV63609.1"/>
    </source>
</evidence>
<feature type="domain" description="GFO/IDH/MocA-like oxidoreductase" evidence="4">
    <location>
        <begin position="132"/>
        <end position="251"/>
    </location>
</feature>
<dbReference type="Pfam" id="PF22725">
    <property type="entry name" value="GFO_IDH_MocA_C3"/>
    <property type="match status" value="1"/>
</dbReference>
<dbReference type="OrthoDB" id="9792085at2"/>
<dbReference type="AlphaFoldDB" id="A0A2S8SS96"/>
<sequence length="338" mass="37354">MKTIRWGIIGCGDVCEIKSGPALQLANNSALVAVMRRDAKKAADFAARHNVPFWTDVAQKIIDNPEVDAVYIATPPETHLEYALRICAAKKPCYVEKPMARSVRESQIMLDAFQNAGVPLYVAFYRRGLERFQTTKHLLESGAIGTLTSVNYRLFIPRTDDPNQWRLSAQMAGAGLFYDLASHLLDVFDYLFGPLQNVAGIAKNLATPEIEVEDNVAMSFLAAGVPAAASWNFASWSRADRIEIFGTQGKISLSCFGSDDVRLESSSGLKTFNGKLPPHVHQGLVQTVVDELNGQGRALSTGESALRTMRVMDTVLSDYYGGRDDDFWNRSNTWPGRR</sequence>
<dbReference type="Gene3D" id="3.40.50.720">
    <property type="entry name" value="NAD(P)-binding Rossmann-like Domain"/>
    <property type="match status" value="1"/>
</dbReference>
<dbReference type="InParanoid" id="A0A2S8SS96"/>
<dbReference type="RefSeq" id="WP_105484025.1">
    <property type="nucleotide sequence ID" value="NZ_NIGF01000010.1"/>
</dbReference>
<name>A0A2S8SS96_9BACT</name>
<dbReference type="Gene3D" id="3.30.360.10">
    <property type="entry name" value="Dihydrodipicolinate Reductase, domain 2"/>
    <property type="match status" value="1"/>
</dbReference>
<evidence type="ECO:0000313" key="6">
    <source>
        <dbReference type="Proteomes" id="UP000237684"/>
    </source>
</evidence>
<protein>
    <submittedName>
        <fullName evidence="5">Putative dehydrogenase</fullName>
    </submittedName>
</protein>
<keyword evidence="2" id="KW-0560">Oxidoreductase</keyword>
<dbReference type="PANTHER" id="PTHR43708:SF5">
    <property type="entry name" value="CONSERVED EXPRESSED OXIDOREDUCTASE (EUROFUNG)-RELATED"/>
    <property type="match status" value="1"/>
</dbReference>
<organism evidence="5 6">
    <name type="scientific">Abditibacterium utsteinense</name>
    <dbReference type="NCBI Taxonomy" id="1960156"/>
    <lineage>
        <taxon>Bacteria</taxon>
        <taxon>Pseudomonadati</taxon>
        <taxon>Abditibacteriota</taxon>
        <taxon>Abditibacteriia</taxon>
        <taxon>Abditibacteriales</taxon>
        <taxon>Abditibacteriaceae</taxon>
        <taxon>Abditibacterium</taxon>
    </lineage>
</organism>
<keyword evidence="6" id="KW-1185">Reference proteome</keyword>
<dbReference type="EMBL" id="NIGF01000010">
    <property type="protein sequence ID" value="PQV63609.1"/>
    <property type="molecule type" value="Genomic_DNA"/>
</dbReference>
<dbReference type="Pfam" id="PF01408">
    <property type="entry name" value="GFO_IDH_MocA"/>
    <property type="match status" value="1"/>
</dbReference>
<dbReference type="GO" id="GO:0016491">
    <property type="term" value="F:oxidoreductase activity"/>
    <property type="evidence" value="ECO:0007669"/>
    <property type="project" value="UniProtKB-KW"/>
</dbReference>
<gene>
    <name evidence="5" type="ORF">B1R32_11075</name>
</gene>